<dbReference type="EMBL" id="PIQA01000001">
    <property type="protein sequence ID" value="RUO68015.1"/>
    <property type="molecule type" value="Genomic_DNA"/>
</dbReference>
<accession>A0A432YXH4</accession>
<comment type="caution">
    <text evidence="2">The sequence shown here is derived from an EMBL/GenBank/DDBJ whole genome shotgun (WGS) entry which is preliminary data.</text>
</comment>
<evidence type="ECO:0000256" key="1">
    <source>
        <dbReference type="SAM" id="MobiDB-lite"/>
    </source>
</evidence>
<dbReference type="Proteomes" id="UP000288361">
    <property type="component" value="Unassembled WGS sequence"/>
</dbReference>
<protein>
    <submittedName>
        <fullName evidence="2">Uncharacterized protein</fullName>
    </submittedName>
</protein>
<gene>
    <name evidence="2" type="ORF">CWI73_03925</name>
</gene>
<feature type="region of interest" description="Disordered" evidence="1">
    <location>
        <begin position="208"/>
        <end position="251"/>
    </location>
</feature>
<sequence length="251" mass="28008">MYLLTNNYSQNIGLYTISLAHIADDMKIEVDEARKLLNKLIEVNFCEFDKKANVIWVKPALEMSYGPSLHAKSNAAASALRQFQNVADSVLKARFYKANKHSYHLVNQDAKKSAEALERKLADKPVEDEITATEVATLFKRLKGSGARLGKRIKAEITDALDMYAFTCQQVERVVQNSESLSDVADGLSAIADKYSDVESKSVGVEVKKEDRPDITKTASKMDEKPVVKKSEKSGRAENYRSKVASLRDLI</sequence>
<reference evidence="2 3" key="1">
    <citation type="journal article" date="2011" name="Front. Microbiol.">
        <title>Genomic signatures of strain selection and enhancement in Bacillus atrophaeus var. globigii, a historical biowarfare simulant.</title>
        <authorList>
            <person name="Gibbons H.S."/>
            <person name="Broomall S.M."/>
            <person name="McNew L.A."/>
            <person name="Daligault H."/>
            <person name="Chapman C."/>
            <person name="Bruce D."/>
            <person name="Karavis M."/>
            <person name="Krepps M."/>
            <person name="McGregor P.A."/>
            <person name="Hong C."/>
            <person name="Park K.H."/>
            <person name="Akmal A."/>
            <person name="Feldman A."/>
            <person name="Lin J.S."/>
            <person name="Chang W.E."/>
            <person name="Higgs B.W."/>
            <person name="Demirev P."/>
            <person name="Lindquist J."/>
            <person name="Liem A."/>
            <person name="Fochler E."/>
            <person name="Read T.D."/>
            <person name="Tapia R."/>
            <person name="Johnson S."/>
            <person name="Bishop-Lilly K.A."/>
            <person name="Detter C."/>
            <person name="Han C."/>
            <person name="Sozhamannan S."/>
            <person name="Rosenzweig C.N."/>
            <person name="Skowronski E.W."/>
        </authorList>
    </citation>
    <scope>NUCLEOTIDE SEQUENCE [LARGE SCALE GENOMIC DNA]</scope>
    <source>
        <strain evidence="2 3">TPS4-2</strain>
    </source>
</reference>
<name>A0A432YXH4_9GAMM</name>
<dbReference type="AlphaFoldDB" id="A0A432YXH4"/>
<evidence type="ECO:0000313" key="2">
    <source>
        <dbReference type="EMBL" id="RUO68015.1"/>
    </source>
</evidence>
<feature type="compositionally biased region" description="Basic and acidic residues" evidence="1">
    <location>
        <begin position="208"/>
        <end position="241"/>
    </location>
</feature>
<organism evidence="2 3">
    <name type="scientific">Idiomarina piscisalsi</name>
    <dbReference type="NCBI Taxonomy" id="1096243"/>
    <lineage>
        <taxon>Bacteria</taxon>
        <taxon>Pseudomonadati</taxon>
        <taxon>Pseudomonadota</taxon>
        <taxon>Gammaproteobacteria</taxon>
        <taxon>Alteromonadales</taxon>
        <taxon>Idiomarinaceae</taxon>
        <taxon>Idiomarina</taxon>
    </lineage>
</organism>
<proteinExistence type="predicted"/>
<evidence type="ECO:0000313" key="3">
    <source>
        <dbReference type="Proteomes" id="UP000288361"/>
    </source>
</evidence>